<accession>A0A8H6MG65</accession>
<reference evidence="2 3" key="1">
    <citation type="journal article" date="2020" name="Phytopathology">
        <title>Genome Sequence Resources of Colletotrichum truncatum, C. plurivorum, C. musicola, and C. sojae: Four Species Pathogenic to Soybean (Glycine max).</title>
        <authorList>
            <person name="Rogerio F."/>
            <person name="Boufleur T.R."/>
            <person name="Ciampi-Guillardi M."/>
            <person name="Sukno S.A."/>
            <person name="Thon M.R."/>
            <person name="Massola Junior N.S."/>
            <person name="Baroncelli R."/>
        </authorList>
    </citation>
    <scope>NUCLEOTIDE SEQUENCE [LARGE SCALE GENOMIC DNA]</scope>
    <source>
        <strain evidence="2 3">LFN0009</strain>
    </source>
</reference>
<sequence>MPHLDKDCYIFPECVDLDNPQASSCRGGYSRVSFDRSPCSGDYGRPICCKQSVQPLQCTWRGSGGDCNGQCHSQEVNLFQSKKGGDPGESGGTCSRGSKAFCCRLSTYKDLTSQCYWSKCGETCTSDETLLARASQLGGKCSLIKRQNHYCCKGNPLPLSNCHWVGQNDCADNTCNNKEVTVILDQGGEDGTLCNWWRKKSLSCTPEEAAFGNSGQCPAPYCTSPTEEYCGPDEWASDEPYEDCDDDDDDCGHDELRRDLLAGKKKERRRPFNPRLVDLLNLIVTFEILAREYPGPSTLNQQPGASDSIFQKAAGCDNPDILVTKRDPKTTNEQLGAYADTEHNPDLQFAPRFLEFLASGNLPNGLQSPLSKIDANVIKKYWQKEFPKGTFPKTGRSRGILTPSDYFFDQFGSKGNRAPLTICEKKLNGMKGNIFAFNESAARKDMTEWRAEALKGIVNDQNNYFERISRAIAVFLYLNHPDVLPTIQDNRENLFAAARSPSNLKARLGDIKAPPRKPRKPRKPPKP</sequence>
<evidence type="ECO:0000313" key="2">
    <source>
        <dbReference type="EMBL" id="KAF6783758.1"/>
    </source>
</evidence>
<dbReference type="AlphaFoldDB" id="A0A8H6MG65"/>
<name>A0A8H6MG65_9PEZI</name>
<feature type="compositionally biased region" description="Basic residues" evidence="1">
    <location>
        <begin position="514"/>
        <end position="527"/>
    </location>
</feature>
<protein>
    <submittedName>
        <fullName evidence="2">Alpha-glucanase</fullName>
    </submittedName>
</protein>
<dbReference type="EMBL" id="WIGN01000795">
    <property type="protein sequence ID" value="KAF6783758.1"/>
    <property type="molecule type" value="Genomic_DNA"/>
</dbReference>
<comment type="caution">
    <text evidence="2">The sequence shown here is derived from an EMBL/GenBank/DDBJ whole genome shotgun (WGS) entry which is preliminary data.</text>
</comment>
<feature type="region of interest" description="Disordered" evidence="1">
    <location>
        <begin position="505"/>
        <end position="527"/>
    </location>
</feature>
<evidence type="ECO:0000256" key="1">
    <source>
        <dbReference type="SAM" id="MobiDB-lite"/>
    </source>
</evidence>
<evidence type="ECO:0000313" key="3">
    <source>
        <dbReference type="Proteomes" id="UP000652219"/>
    </source>
</evidence>
<organism evidence="2 3">
    <name type="scientific">Colletotrichum sojae</name>
    <dbReference type="NCBI Taxonomy" id="2175907"/>
    <lineage>
        <taxon>Eukaryota</taxon>
        <taxon>Fungi</taxon>
        <taxon>Dikarya</taxon>
        <taxon>Ascomycota</taxon>
        <taxon>Pezizomycotina</taxon>
        <taxon>Sordariomycetes</taxon>
        <taxon>Hypocreomycetidae</taxon>
        <taxon>Glomerellales</taxon>
        <taxon>Glomerellaceae</taxon>
        <taxon>Colletotrichum</taxon>
        <taxon>Colletotrichum orchidearum species complex</taxon>
    </lineage>
</organism>
<gene>
    <name evidence="2" type="ORF">CSOJ01_15859</name>
</gene>
<keyword evidence="3" id="KW-1185">Reference proteome</keyword>
<proteinExistence type="predicted"/>
<dbReference type="Proteomes" id="UP000652219">
    <property type="component" value="Unassembled WGS sequence"/>
</dbReference>